<dbReference type="STRING" id="52586.A0A0B1P815"/>
<feature type="domain" description="DNA endonuclease activator Ctp1 C-terminal" evidence="6">
    <location>
        <begin position="527"/>
        <end position="640"/>
    </location>
</feature>
<dbReference type="GO" id="GO:0016787">
    <property type="term" value="F:hydrolase activity"/>
    <property type="evidence" value="ECO:0007669"/>
    <property type="project" value="UniProtKB-KW"/>
</dbReference>
<dbReference type="GO" id="GO:0006281">
    <property type="term" value="P:DNA repair"/>
    <property type="evidence" value="ECO:0007669"/>
    <property type="project" value="InterPro"/>
</dbReference>
<feature type="coiled-coil region" evidence="4">
    <location>
        <begin position="142"/>
        <end position="204"/>
    </location>
</feature>
<comment type="caution">
    <text evidence="7">The sequence shown here is derived from an EMBL/GenBank/DDBJ whole genome shotgun (WGS) entry which is preliminary data.</text>
</comment>
<feature type="region of interest" description="Disordered" evidence="5">
    <location>
        <begin position="305"/>
        <end position="324"/>
    </location>
</feature>
<evidence type="ECO:0000256" key="2">
    <source>
        <dbReference type="ARBA" id="ARBA00022763"/>
    </source>
</evidence>
<evidence type="ECO:0000256" key="3">
    <source>
        <dbReference type="ARBA" id="ARBA00023242"/>
    </source>
</evidence>
<comment type="subcellular location">
    <subcellularLocation>
        <location evidence="1">Nucleus</location>
    </subcellularLocation>
</comment>
<keyword evidence="3" id="KW-0539">Nucleus</keyword>
<dbReference type="OMA" id="RDFKINP"/>
<dbReference type="Proteomes" id="UP000030854">
    <property type="component" value="Unassembled WGS sequence"/>
</dbReference>
<keyword evidence="4" id="KW-0175">Coiled coil</keyword>
<accession>A0A0B1P815</accession>
<evidence type="ECO:0000256" key="1">
    <source>
        <dbReference type="ARBA" id="ARBA00004123"/>
    </source>
</evidence>
<dbReference type="HOGENOM" id="CLU_407214_0_0_1"/>
<keyword evidence="2" id="KW-0227">DNA damage</keyword>
<evidence type="ECO:0000256" key="5">
    <source>
        <dbReference type="SAM" id="MobiDB-lite"/>
    </source>
</evidence>
<reference evidence="7 8" key="1">
    <citation type="journal article" date="2014" name="BMC Genomics">
        <title>Adaptive genomic structural variation in the grape powdery mildew pathogen, Erysiphe necator.</title>
        <authorList>
            <person name="Jones L."/>
            <person name="Riaz S."/>
            <person name="Morales-Cruz A."/>
            <person name="Amrine K.C."/>
            <person name="McGuire B."/>
            <person name="Gubler W.D."/>
            <person name="Walker M.A."/>
            <person name="Cantu D."/>
        </authorList>
    </citation>
    <scope>NUCLEOTIDE SEQUENCE [LARGE SCALE GENOMIC DNA]</scope>
    <source>
        <strain evidence="8">c</strain>
    </source>
</reference>
<keyword evidence="7" id="KW-0378">Hydrolase</keyword>
<organism evidence="7 8">
    <name type="scientific">Uncinula necator</name>
    <name type="common">Grape powdery mildew</name>
    <dbReference type="NCBI Taxonomy" id="52586"/>
    <lineage>
        <taxon>Eukaryota</taxon>
        <taxon>Fungi</taxon>
        <taxon>Dikarya</taxon>
        <taxon>Ascomycota</taxon>
        <taxon>Pezizomycotina</taxon>
        <taxon>Leotiomycetes</taxon>
        <taxon>Erysiphales</taxon>
        <taxon>Erysiphaceae</taxon>
        <taxon>Erysiphe</taxon>
    </lineage>
</organism>
<gene>
    <name evidence="7" type="ORF">EV44_g1399</name>
</gene>
<evidence type="ECO:0000313" key="8">
    <source>
        <dbReference type="Proteomes" id="UP000030854"/>
    </source>
</evidence>
<dbReference type="EMBL" id="JNVN01000678">
    <property type="protein sequence ID" value="KHJ34802.1"/>
    <property type="molecule type" value="Genomic_DNA"/>
</dbReference>
<dbReference type="AlphaFoldDB" id="A0A0B1P815"/>
<feature type="coiled-coil region" evidence="4">
    <location>
        <begin position="53"/>
        <end position="90"/>
    </location>
</feature>
<evidence type="ECO:0000313" key="7">
    <source>
        <dbReference type="EMBL" id="KHJ34802.1"/>
    </source>
</evidence>
<dbReference type="Pfam" id="PF08573">
    <property type="entry name" value="SAE2"/>
    <property type="match status" value="1"/>
</dbReference>
<protein>
    <submittedName>
        <fullName evidence="7">Putative p-loop containing nucleoside triphosphate hydrolase</fullName>
    </submittedName>
</protein>
<evidence type="ECO:0000256" key="4">
    <source>
        <dbReference type="SAM" id="Coils"/>
    </source>
</evidence>
<dbReference type="InterPro" id="IPR013882">
    <property type="entry name" value="Ctp1_C"/>
</dbReference>
<dbReference type="GO" id="GO:0005634">
    <property type="term" value="C:nucleus"/>
    <property type="evidence" value="ECO:0007669"/>
    <property type="project" value="UniProtKB-SubCell"/>
</dbReference>
<evidence type="ECO:0000259" key="6">
    <source>
        <dbReference type="Pfam" id="PF08573"/>
    </source>
</evidence>
<sequence>MKSWEAGRIELGREFARICELIDKNISEEINSSTTIPVDRDELQQLRKNSSKVEKLIENNAHLIDELERCKAAAARVDLLEKENKALATEHTHILSKLECIKEPKINLNISPLQTDIVTEGRIDVKEYQRLARKFIVISENCNQLKCAWAKMEKKLREQKRKSREWALRLENRDNIIKRKDQKMKRLEQEFIELKQRLGTDEKVGDCVAKNSSNSISQSDEDFENKTSGNIIDYSIFNQKPCFQSFENPNSLDYDISVPLDKSADKITTENHDAYKLQEREGYAVDKNYGTHYSENQLKLQTALKRKKDTENDDNLSGQKNDEIIRSPFGTQGFQYLRESIDLDDIGEKSITPKKPHSDIRFIGKSKNSKNSVILKYPIAEEVGVYESCRNVGCYQNQDRNSNTLLEKPCLSDTEAKCMSPVISQARGSGFNDLLEQETAKTLSEPRSSIFELRACNQVNIPSNLPFSSPKLSAGDRKSHLELPLCRSSRSKMVKFQQKNLRAQPIEKLDVRDFKINPDYNQGYNYAFSEVVRGNARKKGLQGCLKPCCAPKYRALAEISRDPSKNLSISQQESDRLMLEEFLGDNAYKLQDMSEMDMKELLIQAKTRDLANKHGIHRHAYQNPETPVGIWDADFPTTQEVLEDEKIIIERKRKTVLERYAEAMRPGGAYKFRDE</sequence>
<proteinExistence type="predicted"/>
<keyword evidence="8" id="KW-1185">Reference proteome</keyword>
<name>A0A0B1P815_UNCNE</name>